<accession>A0ABR4I3C0</accession>
<comment type="caution">
    <text evidence="2">The sequence shown here is derived from an EMBL/GenBank/DDBJ whole genome shotgun (WGS) entry which is preliminary data.</text>
</comment>
<feature type="region of interest" description="Disordered" evidence="1">
    <location>
        <begin position="151"/>
        <end position="170"/>
    </location>
</feature>
<reference evidence="2 3" key="1">
    <citation type="submission" date="2024-07" db="EMBL/GenBank/DDBJ databases">
        <title>Section-level genome sequencing and comparative genomics of Aspergillus sections Usti and Cavernicolus.</title>
        <authorList>
            <consortium name="Lawrence Berkeley National Laboratory"/>
            <person name="Nybo J.L."/>
            <person name="Vesth T.C."/>
            <person name="Theobald S."/>
            <person name="Frisvad J.C."/>
            <person name="Larsen T.O."/>
            <person name="Kjaerboelling I."/>
            <person name="Rothschild-Mancinelli K."/>
            <person name="Lyhne E.K."/>
            <person name="Kogle M.E."/>
            <person name="Barry K."/>
            <person name="Clum A."/>
            <person name="Na H."/>
            <person name="Ledsgaard L."/>
            <person name="Lin J."/>
            <person name="Lipzen A."/>
            <person name="Kuo A."/>
            <person name="Riley R."/>
            <person name="Mondo S."/>
            <person name="LaButti K."/>
            <person name="Haridas S."/>
            <person name="Pangalinan J."/>
            <person name="Salamov A.A."/>
            <person name="Simmons B.A."/>
            <person name="Magnuson J.K."/>
            <person name="Chen J."/>
            <person name="Drula E."/>
            <person name="Henrissat B."/>
            <person name="Wiebenga A."/>
            <person name="Lubbers R.J."/>
            <person name="Gomes A.C."/>
            <person name="Makela M.R."/>
            <person name="Stajich J."/>
            <person name="Grigoriev I.V."/>
            <person name="Mortensen U.H."/>
            <person name="De vries R.P."/>
            <person name="Baker S.E."/>
            <person name="Andersen M.R."/>
        </authorList>
    </citation>
    <scope>NUCLEOTIDE SEQUENCE [LARGE SCALE GENOMIC DNA]</scope>
    <source>
        <strain evidence="2 3">CBS 600.67</strain>
    </source>
</reference>
<evidence type="ECO:0000256" key="1">
    <source>
        <dbReference type="SAM" id="MobiDB-lite"/>
    </source>
</evidence>
<name>A0ABR4I3C0_9EURO</name>
<feature type="compositionally biased region" description="Polar residues" evidence="1">
    <location>
        <begin position="44"/>
        <end position="58"/>
    </location>
</feature>
<sequence length="170" mass="18015">MAPRKVTKPDSSVSRSSQTRTSAGVSARDLAVLIDNAEYLKDSSAVTRNGDANSNTSRVGRPIRTARRSRGGQAPPERKSTGREAAPRNGVAEDVQRRGASRTDTASEAVNGGNTDPGDRSSRFTRIQTARRGSGWRPHIARSDRLAAAAAAGANGHGYEEHGYSDAVRS</sequence>
<evidence type="ECO:0000313" key="2">
    <source>
        <dbReference type="EMBL" id="KAL2822180.1"/>
    </source>
</evidence>
<feature type="compositionally biased region" description="Low complexity" evidence="1">
    <location>
        <begin position="11"/>
        <end position="22"/>
    </location>
</feature>
<organism evidence="2 3">
    <name type="scientific">Aspergillus cavernicola</name>
    <dbReference type="NCBI Taxonomy" id="176166"/>
    <lineage>
        <taxon>Eukaryota</taxon>
        <taxon>Fungi</taxon>
        <taxon>Dikarya</taxon>
        <taxon>Ascomycota</taxon>
        <taxon>Pezizomycotina</taxon>
        <taxon>Eurotiomycetes</taxon>
        <taxon>Eurotiomycetidae</taxon>
        <taxon>Eurotiales</taxon>
        <taxon>Aspergillaceae</taxon>
        <taxon>Aspergillus</taxon>
        <taxon>Aspergillus subgen. Nidulantes</taxon>
    </lineage>
</organism>
<feature type="region of interest" description="Disordered" evidence="1">
    <location>
        <begin position="1"/>
        <end position="139"/>
    </location>
</feature>
<protein>
    <submittedName>
        <fullName evidence="2">Uncharacterized protein</fullName>
    </submittedName>
</protein>
<feature type="compositionally biased region" description="Basic and acidic residues" evidence="1">
    <location>
        <begin position="158"/>
        <end position="170"/>
    </location>
</feature>
<keyword evidence="3" id="KW-1185">Reference proteome</keyword>
<evidence type="ECO:0000313" key="3">
    <source>
        <dbReference type="Proteomes" id="UP001610335"/>
    </source>
</evidence>
<gene>
    <name evidence="2" type="ORF">BDW59DRAFT_163939</name>
</gene>
<feature type="compositionally biased region" description="Polar residues" evidence="1">
    <location>
        <begin position="102"/>
        <end position="114"/>
    </location>
</feature>
<dbReference type="Proteomes" id="UP001610335">
    <property type="component" value="Unassembled WGS sequence"/>
</dbReference>
<dbReference type="EMBL" id="JBFXLS010000060">
    <property type="protein sequence ID" value="KAL2822180.1"/>
    <property type="molecule type" value="Genomic_DNA"/>
</dbReference>
<proteinExistence type="predicted"/>
<feature type="compositionally biased region" description="Basic and acidic residues" evidence="1">
    <location>
        <begin position="76"/>
        <end position="86"/>
    </location>
</feature>